<keyword evidence="2 3" id="KW-0175">Coiled coil</keyword>
<dbReference type="KEGG" id="adu:107483048"/>
<dbReference type="PANTHER" id="PTHR32054">
    <property type="entry name" value="HEAVY CHAIN, PUTATIVE, EXPRESSED-RELATED-RELATED"/>
    <property type="match status" value="1"/>
</dbReference>
<dbReference type="Proteomes" id="UP000515211">
    <property type="component" value="Chromosome 4"/>
</dbReference>
<comment type="similarity">
    <text evidence="1">Belongs to the WEB family.</text>
</comment>
<dbReference type="AlphaFoldDB" id="A0A6P4D4H3"/>
<dbReference type="GO" id="GO:0009903">
    <property type="term" value="P:chloroplast avoidance movement"/>
    <property type="evidence" value="ECO:0007669"/>
    <property type="project" value="TreeGrafter"/>
</dbReference>
<feature type="region of interest" description="Disordered" evidence="4">
    <location>
        <begin position="453"/>
        <end position="474"/>
    </location>
</feature>
<gene>
    <name evidence="6" type="primary">LOC107483048</name>
</gene>
<dbReference type="RefSeq" id="XP_015959136.1">
    <property type="nucleotide sequence ID" value="XM_016103650.3"/>
</dbReference>
<dbReference type="PANTHER" id="PTHR32054:SF42">
    <property type="entry name" value="WEB FAMILY PROTEIN"/>
    <property type="match status" value="1"/>
</dbReference>
<reference evidence="6" key="2">
    <citation type="submission" date="2025-08" db="UniProtKB">
        <authorList>
            <consortium name="RefSeq"/>
        </authorList>
    </citation>
    <scope>IDENTIFICATION</scope>
    <source>
        <tissue evidence="6">Whole plant</tissue>
    </source>
</reference>
<name>A0A6P4D4H3_ARADU</name>
<protein>
    <submittedName>
        <fullName evidence="6">WEB family protein At1g12150-like</fullName>
    </submittedName>
</protein>
<evidence type="ECO:0000313" key="6">
    <source>
        <dbReference type="RefSeq" id="XP_015959136.1"/>
    </source>
</evidence>
<dbReference type="Pfam" id="PF05701">
    <property type="entry name" value="WEMBL"/>
    <property type="match status" value="1"/>
</dbReference>
<sequence length="587" mass="65937">MSFRVRESQKELGSPRGEIGEIDTRAPFQSVKAAVTLFGEVAVPKSSSIKRKSSENVLEKETQLLLAQRELNMIKKQLGSAENTKSKALAELERANVTLQDLTKKLISVRESKETAIEAAEVVKNKAKILEEQLSQKAIGYEAWKRELEQARKEYQTTVKELDASKQELNQIRQDFDAALEAKLAAFQTAGEAQRSTKMNLEKVNEMSNEIANMKASIEQLKLQTLKAQEEQVQVMQERESQLSYYITAKEDAQAKLTALKAEYDPELTASLEVKLAETSAEIQLLQEQMREAHASEMESVRQMTDEIKQATKMLHEVVAEENSLRELVASLRTELEQVKRDQEELKEKQQAAEALAASLTSELQTIKEEAGPDPGSVEEVDLTQEMSLKIQELALETESAKREEEELRVQTEELKREAEKAQAMAEELGRKLEDALREAEESKAAERKAIQEMKTLSDMRGRVSDADSNSNANANANSKIVLSVKEFAALSGKIKESEDLIERTEAAAHAQVEAINARKREVDKKVEANLKAIEEIKAATDMALRNAEMADSAKEAVEDELRRWREEQNSDMDYAENSARSISLHI</sequence>
<feature type="region of interest" description="Disordered" evidence="4">
    <location>
        <begin position="1"/>
        <end position="23"/>
    </location>
</feature>
<dbReference type="SMR" id="A0A6P4D4H3"/>
<feature type="compositionally biased region" description="Basic and acidic residues" evidence="4">
    <location>
        <begin position="453"/>
        <end position="466"/>
    </location>
</feature>
<dbReference type="InterPro" id="IPR008545">
    <property type="entry name" value="Web"/>
</dbReference>
<feature type="compositionally biased region" description="Basic and acidic residues" evidence="4">
    <location>
        <begin position="1"/>
        <end position="10"/>
    </location>
</feature>
<evidence type="ECO:0000256" key="2">
    <source>
        <dbReference type="ARBA" id="ARBA00023054"/>
    </source>
</evidence>
<dbReference type="SUPFAM" id="SSF57997">
    <property type="entry name" value="Tropomyosin"/>
    <property type="match status" value="1"/>
</dbReference>
<dbReference type="GO" id="GO:0009904">
    <property type="term" value="P:chloroplast accumulation movement"/>
    <property type="evidence" value="ECO:0007669"/>
    <property type="project" value="TreeGrafter"/>
</dbReference>
<evidence type="ECO:0000313" key="5">
    <source>
        <dbReference type="Proteomes" id="UP000515211"/>
    </source>
</evidence>
<organism evidence="5 6">
    <name type="scientific">Arachis duranensis</name>
    <name type="common">Wild peanut</name>
    <dbReference type="NCBI Taxonomy" id="130453"/>
    <lineage>
        <taxon>Eukaryota</taxon>
        <taxon>Viridiplantae</taxon>
        <taxon>Streptophyta</taxon>
        <taxon>Embryophyta</taxon>
        <taxon>Tracheophyta</taxon>
        <taxon>Spermatophyta</taxon>
        <taxon>Magnoliopsida</taxon>
        <taxon>eudicotyledons</taxon>
        <taxon>Gunneridae</taxon>
        <taxon>Pentapetalae</taxon>
        <taxon>rosids</taxon>
        <taxon>fabids</taxon>
        <taxon>Fabales</taxon>
        <taxon>Fabaceae</taxon>
        <taxon>Papilionoideae</taxon>
        <taxon>50 kb inversion clade</taxon>
        <taxon>dalbergioids sensu lato</taxon>
        <taxon>Dalbergieae</taxon>
        <taxon>Pterocarpus clade</taxon>
        <taxon>Arachis</taxon>
    </lineage>
</organism>
<evidence type="ECO:0000256" key="4">
    <source>
        <dbReference type="SAM" id="MobiDB-lite"/>
    </source>
</evidence>
<dbReference type="OrthoDB" id="1933125at2759"/>
<keyword evidence="5" id="KW-1185">Reference proteome</keyword>
<evidence type="ECO:0000256" key="3">
    <source>
        <dbReference type="SAM" id="Coils"/>
    </source>
</evidence>
<evidence type="ECO:0000256" key="1">
    <source>
        <dbReference type="ARBA" id="ARBA00005485"/>
    </source>
</evidence>
<dbReference type="GO" id="GO:0005829">
    <property type="term" value="C:cytosol"/>
    <property type="evidence" value="ECO:0007669"/>
    <property type="project" value="TreeGrafter"/>
</dbReference>
<proteinExistence type="inferred from homology"/>
<feature type="coiled-coil region" evidence="3">
    <location>
        <begin position="64"/>
        <end position="231"/>
    </location>
</feature>
<reference evidence="5" key="1">
    <citation type="journal article" date="2016" name="Nat. Genet.">
        <title>The genome sequences of Arachis duranensis and Arachis ipaensis, the diploid ancestors of cultivated peanut.</title>
        <authorList>
            <person name="Bertioli D.J."/>
            <person name="Cannon S.B."/>
            <person name="Froenicke L."/>
            <person name="Huang G."/>
            <person name="Farmer A.D."/>
            <person name="Cannon E.K."/>
            <person name="Liu X."/>
            <person name="Gao D."/>
            <person name="Clevenger J."/>
            <person name="Dash S."/>
            <person name="Ren L."/>
            <person name="Moretzsohn M.C."/>
            <person name="Shirasawa K."/>
            <person name="Huang W."/>
            <person name="Vidigal B."/>
            <person name="Abernathy B."/>
            <person name="Chu Y."/>
            <person name="Niederhuth C.E."/>
            <person name="Umale P."/>
            <person name="Araujo A.C."/>
            <person name="Kozik A."/>
            <person name="Kim K.D."/>
            <person name="Burow M.D."/>
            <person name="Varshney R.K."/>
            <person name="Wang X."/>
            <person name="Zhang X."/>
            <person name="Barkley N."/>
            <person name="Guimaraes P.M."/>
            <person name="Isobe S."/>
            <person name="Guo B."/>
            <person name="Liao B."/>
            <person name="Stalker H.T."/>
            <person name="Schmitz R.J."/>
            <person name="Scheffler B.E."/>
            <person name="Leal-Bertioli S.C."/>
            <person name="Xun X."/>
            <person name="Jackson S.A."/>
            <person name="Michelmore R."/>
            <person name="Ozias-Akins P."/>
        </authorList>
    </citation>
    <scope>NUCLEOTIDE SEQUENCE [LARGE SCALE GENOMIC DNA]</scope>
    <source>
        <strain evidence="5">cv. V14167</strain>
    </source>
</reference>
<dbReference type="GeneID" id="107483048"/>
<accession>A0A6P4D4H3</accession>